<keyword evidence="1" id="KW-0732">Signal</keyword>
<dbReference type="Pfam" id="PF13692">
    <property type="entry name" value="Glyco_trans_1_4"/>
    <property type="match status" value="1"/>
</dbReference>
<dbReference type="STRING" id="479434.Sthe_1132"/>
<keyword evidence="4" id="KW-0808">Transferase</keyword>
<dbReference type="KEGG" id="sti:Sthe_1132"/>
<dbReference type="GO" id="GO:0005975">
    <property type="term" value="P:carbohydrate metabolic process"/>
    <property type="evidence" value="ECO:0007669"/>
    <property type="project" value="InterPro"/>
</dbReference>
<keyword evidence="5" id="KW-1185">Reference proteome</keyword>
<dbReference type="EMBL" id="CP001823">
    <property type="protein sequence ID" value="ACZ38568.1"/>
    <property type="molecule type" value="Genomic_DNA"/>
</dbReference>
<dbReference type="PANTHER" id="PTHR12526">
    <property type="entry name" value="GLYCOSYLTRANSFERASE"/>
    <property type="match status" value="1"/>
</dbReference>
<dbReference type="Proteomes" id="UP000002027">
    <property type="component" value="Chromosome 1"/>
</dbReference>
<dbReference type="SUPFAM" id="SSF53756">
    <property type="entry name" value="UDP-Glycosyltransferase/glycogen phosphorylase"/>
    <property type="match status" value="1"/>
</dbReference>
<accession>D1C2V1</accession>
<evidence type="ECO:0000313" key="5">
    <source>
        <dbReference type="Proteomes" id="UP000002027"/>
    </source>
</evidence>
<reference evidence="4 5" key="2">
    <citation type="journal article" date="2010" name="Stand. Genomic Sci.">
        <title>Complete genome sequence of Desulfohalobium retbaense type strain (HR(100)).</title>
        <authorList>
            <person name="Spring S."/>
            <person name="Nolan M."/>
            <person name="Lapidus A."/>
            <person name="Glavina Del Rio T."/>
            <person name="Copeland A."/>
            <person name="Tice H."/>
            <person name="Cheng J.F."/>
            <person name="Lucas S."/>
            <person name="Land M."/>
            <person name="Chen F."/>
            <person name="Bruce D."/>
            <person name="Goodwin L."/>
            <person name="Pitluck S."/>
            <person name="Ivanova N."/>
            <person name="Mavromatis K."/>
            <person name="Mikhailova N."/>
            <person name="Pati A."/>
            <person name="Chen A."/>
            <person name="Palaniappan K."/>
            <person name="Hauser L."/>
            <person name="Chang Y.J."/>
            <person name="Jeffries C.D."/>
            <person name="Munk C."/>
            <person name="Kiss H."/>
            <person name="Chain P."/>
            <person name="Han C."/>
            <person name="Brettin T."/>
            <person name="Detter J.C."/>
            <person name="Schuler E."/>
            <person name="Goker M."/>
            <person name="Rohde M."/>
            <person name="Bristow J."/>
            <person name="Eisen J.A."/>
            <person name="Markowitz V."/>
            <person name="Hugenholtz P."/>
            <person name="Kyrpides N.C."/>
            <person name="Klenk H.P."/>
        </authorList>
    </citation>
    <scope>NUCLEOTIDE SEQUENCE [LARGE SCALE GENOMIC DNA]</scope>
    <source>
        <strain evidence="5">ATCC 49802 / DSM 20745 / S 6022</strain>
    </source>
</reference>
<dbReference type="InterPro" id="IPR028098">
    <property type="entry name" value="Glyco_trans_4-like_N"/>
</dbReference>
<dbReference type="Gene3D" id="3.20.20.370">
    <property type="entry name" value="Glycoside hydrolase/deacetylase"/>
    <property type="match status" value="1"/>
</dbReference>
<evidence type="ECO:0000313" key="4">
    <source>
        <dbReference type="EMBL" id="ACZ38568.1"/>
    </source>
</evidence>
<dbReference type="eggNOG" id="COG0726">
    <property type="taxonomic scope" value="Bacteria"/>
</dbReference>
<reference evidence="5" key="1">
    <citation type="submission" date="2009-11" db="EMBL/GenBank/DDBJ databases">
        <title>The complete chromosome 1 of Sphaerobacter thermophilus DSM 20745.</title>
        <authorList>
            <person name="Lucas S."/>
            <person name="Copeland A."/>
            <person name="Lapidus A."/>
            <person name="Glavina del Rio T."/>
            <person name="Dalin E."/>
            <person name="Tice H."/>
            <person name="Bruce D."/>
            <person name="Goodwin L."/>
            <person name="Pitluck S."/>
            <person name="Kyrpides N."/>
            <person name="Mavromatis K."/>
            <person name="Ivanova N."/>
            <person name="Mikhailova N."/>
            <person name="LaButti K.M."/>
            <person name="Clum A."/>
            <person name="Sun H.I."/>
            <person name="Brettin T."/>
            <person name="Detter J.C."/>
            <person name="Han C."/>
            <person name="Larimer F."/>
            <person name="Land M."/>
            <person name="Hauser L."/>
            <person name="Markowitz V."/>
            <person name="Cheng J.F."/>
            <person name="Hugenholtz P."/>
            <person name="Woyke T."/>
            <person name="Wu D."/>
            <person name="Steenblock K."/>
            <person name="Schneider S."/>
            <person name="Pukall R."/>
            <person name="Goeker M."/>
            <person name="Klenk H.P."/>
            <person name="Eisen J.A."/>
        </authorList>
    </citation>
    <scope>NUCLEOTIDE SEQUENCE [LARGE SCALE GENOMIC DNA]</scope>
    <source>
        <strain evidence="5">ATCC 49802 / DSM 20745 / S 6022</strain>
    </source>
</reference>
<dbReference type="Pfam" id="PF01522">
    <property type="entry name" value="Polysacc_deac_1"/>
    <property type="match status" value="1"/>
</dbReference>
<gene>
    <name evidence="4" type="ordered locus">Sthe_1132</name>
</gene>
<dbReference type="CDD" id="cd03794">
    <property type="entry name" value="GT4_WbuB-like"/>
    <property type="match status" value="1"/>
</dbReference>
<feature type="domain" description="Glycosyltransferase subfamily 4-like N-terminal" evidence="3">
    <location>
        <begin position="63"/>
        <end position="234"/>
    </location>
</feature>
<protein>
    <submittedName>
        <fullName evidence="4">Glycosyl transferase group 1</fullName>
    </submittedName>
</protein>
<evidence type="ECO:0000256" key="1">
    <source>
        <dbReference type="SAM" id="SignalP"/>
    </source>
</evidence>
<evidence type="ECO:0000259" key="3">
    <source>
        <dbReference type="Pfam" id="PF13579"/>
    </source>
</evidence>
<dbReference type="PANTHER" id="PTHR12526:SF624">
    <property type="entry name" value="BLR6297 PROTEIN"/>
    <property type="match status" value="1"/>
</dbReference>
<dbReference type="eggNOG" id="COG0438">
    <property type="taxonomic scope" value="Bacteria"/>
</dbReference>
<dbReference type="AlphaFoldDB" id="D1C2V1"/>
<dbReference type="CAZy" id="GT4">
    <property type="family name" value="Glycosyltransferase Family 4"/>
</dbReference>
<dbReference type="GO" id="GO:0016757">
    <property type="term" value="F:glycosyltransferase activity"/>
    <property type="evidence" value="ECO:0007669"/>
    <property type="project" value="TreeGrafter"/>
</dbReference>
<name>D1C2V1_SPHTD</name>
<dbReference type="GO" id="GO:0016810">
    <property type="term" value="F:hydrolase activity, acting on carbon-nitrogen (but not peptide) bonds"/>
    <property type="evidence" value="ECO:0007669"/>
    <property type="project" value="InterPro"/>
</dbReference>
<proteinExistence type="predicted"/>
<dbReference type="HOGENOM" id="CLU_325142_0_0_0"/>
<dbReference type="RefSeq" id="WP_012871615.1">
    <property type="nucleotide sequence ID" value="NC_013523.1"/>
</dbReference>
<dbReference type="Pfam" id="PF13579">
    <property type="entry name" value="Glyco_trans_4_4"/>
    <property type="match status" value="1"/>
</dbReference>
<dbReference type="eggNOG" id="COG0297">
    <property type="taxonomic scope" value="Bacteria"/>
</dbReference>
<dbReference type="SUPFAM" id="SSF88713">
    <property type="entry name" value="Glycoside hydrolase/deacetylase"/>
    <property type="match status" value="1"/>
</dbReference>
<evidence type="ECO:0000259" key="2">
    <source>
        <dbReference type="Pfam" id="PF01522"/>
    </source>
</evidence>
<feature type="domain" description="NodB homology" evidence="2">
    <location>
        <begin position="499"/>
        <end position="585"/>
    </location>
</feature>
<dbReference type="InterPro" id="IPR011330">
    <property type="entry name" value="Glyco_hydro/deAcase_b/a-brl"/>
</dbReference>
<organism evidence="4 5">
    <name type="scientific">Sphaerobacter thermophilus (strain ATCC 49802 / DSM 20745 / KCCM 41009 / NCIMB 13125 / S 6022)</name>
    <dbReference type="NCBI Taxonomy" id="479434"/>
    <lineage>
        <taxon>Bacteria</taxon>
        <taxon>Pseudomonadati</taxon>
        <taxon>Thermomicrobiota</taxon>
        <taxon>Thermomicrobia</taxon>
        <taxon>Sphaerobacterales</taxon>
        <taxon>Sphaerobacterineae</taxon>
        <taxon>Sphaerobacteraceae</taxon>
        <taxon>Sphaerobacter</taxon>
    </lineage>
</organism>
<dbReference type="Gene3D" id="3.40.50.2000">
    <property type="entry name" value="Glycogen Phosphorylase B"/>
    <property type="match status" value="2"/>
</dbReference>
<feature type="chain" id="PRO_5003021039" evidence="1">
    <location>
        <begin position="22"/>
        <end position="887"/>
    </location>
</feature>
<sequence length="887" mass="98855">MVGRRNRLRTMMLLAGLVAGAAALTKLRTRQKSQTGPDDAAGAKLRRRVLMLLENARFEDDPRVQNEARALTEAGYEVTVICPGEWGDPRHAVLNNVRLYRYPAPPEGSGTIGYLIEYAYSLAAIAVLSLYVRLRHGFDIVHAHNPPDVLALIAAVYRPFGARVIFDHHDLAPEMYLARFGDAGSSWLYRAQTLAEVLACRLAHHVIASNESYKRREMELSRIPADRITVVRNGPDPEQWEPVAADPDLRARSSAIIGYAGVIGQQDGVDYLLRALHHLVHTLGRREAFCVIIGEGDARLDLMRLASELGLDDHVWFTGWVPHEDFVRYLSTIDIGVVPDPSNPFTDRSTMLKLMNYMAFAKPVVAFDLPEHRASGADVPIYVPPNDEAAFAAAIASLIDDPERRAALGARGRERVERHLAWRYSVRPLLNAYERVARDALRGTVPRSEDGSGFDARARRALTVPRMMQLHYYAIRAVSLGSRYGLGTARAERRLLDCVRLLSRYNGRLTFATPGRVVASKPEFFRRIQDLGAELAVHGYDHVDFRKLEPDEAAAQYRQAVQAFEEAGLTVDGFRCPYLSFSAEQHAALPNGAFRYSSNRALWWDVIPSARLDDATPVMTRLLGSYCPEPANRKLALPWLDDGLLEIPVSLPEDLQLYDGLRLAPDAVAEVWVAILRKIHSRGELFVLMFHPELFDRSASALEAVLREATALTPSVWITDLRSISRWWREKAAFRADLREDSDGLEIRFDTTDRAAVLVRDLDVPGAGRPWFGRYRLLESRSLRLPAELRPLIGVAPEAPSSAVALLRDLGYIVDDSPAAIRCSVYLDEATFAGLQSEVELVEQVESTKAPLVRFGIWPGAARCALSITGDADALSLGDYLARVVRK</sequence>
<dbReference type="InterPro" id="IPR002509">
    <property type="entry name" value="NODB_dom"/>
</dbReference>
<dbReference type="InParanoid" id="D1C2V1"/>
<dbReference type="OrthoDB" id="433681at2"/>
<feature type="signal peptide" evidence="1">
    <location>
        <begin position="1"/>
        <end position="21"/>
    </location>
</feature>